<feature type="chain" id="PRO_5047121656" description="Calcium-binding protein" evidence="2">
    <location>
        <begin position="27"/>
        <end position="293"/>
    </location>
</feature>
<feature type="signal peptide" evidence="2">
    <location>
        <begin position="1"/>
        <end position="26"/>
    </location>
</feature>
<organism evidence="3 4">
    <name type="scientific">Streptomyces hebeiensis</name>
    <dbReference type="NCBI Taxonomy" id="229486"/>
    <lineage>
        <taxon>Bacteria</taxon>
        <taxon>Bacillati</taxon>
        <taxon>Actinomycetota</taxon>
        <taxon>Actinomycetes</taxon>
        <taxon>Kitasatosporales</taxon>
        <taxon>Streptomycetaceae</taxon>
        <taxon>Streptomyces</taxon>
    </lineage>
</organism>
<proteinExistence type="predicted"/>
<evidence type="ECO:0008006" key="5">
    <source>
        <dbReference type="Google" id="ProtNLM"/>
    </source>
</evidence>
<gene>
    <name evidence="3" type="ORF">GCM10009654_44400</name>
</gene>
<keyword evidence="4" id="KW-1185">Reference proteome</keyword>
<keyword evidence="2" id="KW-0732">Signal</keyword>
<evidence type="ECO:0000313" key="4">
    <source>
        <dbReference type="Proteomes" id="UP001501371"/>
    </source>
</evidence>
<evidence type="ECO:0000256" key="1">
    <source>
        <dbReference type="SAM" id="MobiDB-lite"/>
    </source>
</evidence>
<evidence type="ECO:0000256" key="2">
    <source>
        <dbReference type="SAM" id="SignalP"/>
    </source>
</evidence>
<dbReference type="InterPro" id="IPR043761">
    <property type="entry name" value="DUF5707"/>
</dbReference>
<name>A0ABP4FIK2_9ACTN</name>
<feature type="region of interest" description="Disordered" evidence="1">
    <location>
        <begin position="27"/>
        <end position="48"/>
    </location>
</feature>
<comment type="caution">
    <text evidence="3">The sequence shown here is derived from an EMBL/GenBank/DDBJ whole genome shotgun (WGS) entry which is preliminary data.</text>
</comment>
<sequence>MRIRATVAAVSGALALSALVGPAAQAADSHRDRPADAPQFGYSAQDRPAAPKARAMGITAAEANTAPTISKAVVNGGKPIVVGTKATKKVTISITASDDSGIADAATILWIGSSLENPDDNTFWFDQNEDTATCKAASATTSTCTLTVTVDPAWLINSDATYWKVGALAIAKDGDFVQKDAYTKIRVQRLSKLDVNASPEPVKKNGTLTVTGKLSRANWETGTYKGYAGQSVKLQFRKKNSNTYTTVKTVKGSSTGTLKTTVKASVDGYWRWSFAGTASTPAVNATGDFVDVK</sequence>
<protein>
    <recommendedName>
        <fullName evidence="5">Calcium-binding protein</fullName>
    </recommendedName>
</protein>
<reference evidence="4" key="1">
    <citation type="journal article" date="2019" name="Int. J. Syst. Evol. Microbiol.">
        <title>The Global Catalogue of Microorganisms (GCM) 10K type strain sequencing project: providing services to taxonomists for standard genome sequencing and annotation.</title>
        <authorList>
            <consortium name="The Broad Institute Genomics Platform"/>
            <consortium name="The Broad Institute Genome Sequencing Center for Infectious Disease"/>
            <person name="Wu L."/>
            <person name="Ma J."/>
        </authorList>
    </citation>
    <scope>NUCLEOTIDE SEQUENCE [LARGE SCALE GENOMIC DNA]</scope>
    <source>
        <strain evidence="4">JCM 12696</strain>
    </source>
</reference>
<dbReference type="Pfam" id="PF18968">
    <property type="entry name" value="DUF5707"/>
    <property type="match status" value="1"/>
</dbReference>
<accession>A0ABP4FIK2</accession>
<dbReference type="EMBL" id="BAAAKV010000041">
    <property type="protein sequence ID" value="GAA1182275.1"/>
    <property type="molecule type" value="Genomic_DNA"/>
</dbReference>
<evidence type="ECO:0000313" key="3">
    <source>
        <dbReference type="EMBL" id="GAA1182275.1"/>
    </source>
</evidence>
<dbReference type="RefSeq" id="WP_344279448.1">
    <property type="nucleotide sequence ID" value="NZ_BAAAKV010000041.1"/>
</dbReference>
<dbReference type="Proteomes" id="UP001501371">
    <property type="component" value="Unassembled WGS sequence"/>
</dbReference>